<organism evidence="1 2">
    <name type="scientific">Gimesia alba</name>
    <dbReference type="NCBI Taxonomy" id="2527973"/>
    <lineage>
        <taxon>Bacteria</taxon>
        <taxon>Pseudomonadati</taxon>
        <taxon>Planctomycetota</taxon>
        <taxon>Planctomycetia</taxon>
        <taxon>Planctomycetales</taxon>
        <taxon>Planctomycetaceae</taxon>
        <taxon>Gimesia</taxon>
    </lineage>
</organism>
<dbReference type="KEGG" id="gaz:Pan241w_57080"/>
<proteinExistence type="predicted"/>
<reference evidence="1 2" key="1">
    <citation type="submission" date="2019-02" db="EMBL/GenBank/DDBJ databases">
        <title>Deep-cultivation of Planctomycetes and their phenomic and genomic characterization uncovers novel biology.</title>
        <authorList>
            <person name="Wiegand S."/>
            <person name="Jogler M."/>
            <person name="Boedeker C."/>
            <person name="Pinto D."/>
            <person name="Vollmers J."/>
            <person name="Rivas-Marin E."/>
            <person name="Kohn T."/>
            <person name="Peeters S.H."/>
            <person name="Heuer A."/>
            <person name="Rast P."/>
            <person name="Oberbeckmann S."/>
            <person name="Bunk B."/>
            <person name="Jeske O."/>
            <person name="Meyerdierks A."/>
            <person name="Storesund J.E."/>
            <person name="Kallscheuer N."/>
            <person name="Luecker S."/>
            <person name="Lage O.M."/>
            <person name="Pohl T."/>
            <person name="Merkel B.J."/>
            <person name="Hornburger P."/>
            <person name="Mueller R.-W."/>
            <person name="Bruemmer F."/>
            <person name="Labrenz M."/>
            <person name="Spormann A.M."/>
            <person name="Op den Camp H."/>
            <person name="Overmann J."/>
            <person name="Amann R."/>
            <person name="Jetten M.S.M."/>
            <person name="Mascher T."/>
            <person name="Medema M.H."/>
            <person name="Devos D.P."/>
            <person name="Kaster A.-K."/>
            <person name="Ovreas L."/>
            <person name="Rohde M."/>
            <person name="Galperin M.Y."/>
            <person name="Jogler C."/>
        </authorList>
    </citation>
    <scope>NUCLEOTIDE SEQUENCE [LARGE SCALE GENOMIC DNA]</scope>
    <source>
        <strain evidence="1 2">Pan241w</strain>
    </source>
</reference>
<dbReference type="Proteomes" id="UP000317171">
    <property type="component" value="Chromosome"/>
</dbReference>
<gene>
    <name evidence="1" type="ORF">Pan241w_57080</name>
</gene>
<sequence length="118" mass="12986">MTEEIKEVIQAEEFQLVDAQGNVRARLGFVEGEPCLQFIDSQGCERIKIGISADEPGIRILNSDASTQTAIGTIDADHTGIMLCDETGVLGMTLLINQNRESHMKIYDQEGETFWAAP</sequence>
<evidence type="ECO:0000313" key="2">
    <source>
        <dbReference type="Proteomes" id="UP000317171"/>
    </source>
</evidence>
<keyword evidence="2" id="KW-1185">Reference proteome</keyword>
<dbReference type="AlphaFoldDB" id="A0A517RP22"/>
<accession>A0A517RP22</accession>
<dbReference type="EMBL" id="CP036269">
    <property type="protein sequence ID" value="QDT45582.1"/>
    <property type="molecule type" value="Genomic_DNA"/>
</dbReference>
<evidence type="ECO:0000313" key="1">
    <source>
        <dbReference type="EMBL" id="QDT45582.1"/>
    </source>
</evidence>
<protein>
    <submittedName>
        <fullName evidence="1">Uncharacterized protein</fullName>
    </submittedName>
</protein>
<name>A0A517RP22_9PLAN</name>